<dbReference type="InterPro" id="IPR013217">
    <property type="entry name" value="Methyltransf_12"/>
</dbReference>
<dbReference type="PANTHER" id="PTHR43861">
    <property type="entry name" value="TRANS-ACONITATE 2-METHYLTRANSFERASE-RELATED"/>
    <property type="match status" value="1"/>
</dbReference>
<sequence>MAESRKQPSSPEFDERKRDEIALGEKIAAGESEAIWGWGTPAGKLRAERRARLIAEGGGLAPGMRVLEIGCGTGNFTEKFAAHGAEILACDLSPHLLEKAGRRDYGTCPVSFICSPFEECGTEGGFDAVIGSSILHHLDMDQALPKIRDLLKPGGRIAFAEPNMLNPQIFIERHFRQFFSHISENETAFVASKLRRTLEEAGFSNVRITPFDWLHPSTPEPLIPLVSGIGRLLEATPGLREFSGSLIIVAERGTGAGS</sequence>
<reference evidence="3 5" key="2">
    <citation type="submission" date="2019-03" db="EMBL/GenBank/DDBJ databases">
        <title>Genomic Encyclopedia of Type Strains, Phase IV (KMG-IV): sequencing the most valuable type-strain genomes for metagenomic binning, comparative biology and taxonomic classification.</title>
        <authorList>
            <person name="Goeker M."/>
        </authorList>
    </citation>
    <scope>NUCLEOTIDE SEQUENCE [LARGE SCALE GENOMIC DNA]</scope>
    <source>
        <strain evidence="3 5">DSM 101483</strain>
    </source>
</reference>
<dbReference type="SUPFAM" id="SSF53335">
    <property type="entry name" value="S-adenosyl-L-methionine-dependent methyltransferases"/>
    <property type="match status" value="1"/>
</dbReference>
<dbReference type="Proteomes" id="UP000055611">
    <property type="component" value="Chromosome"/>
</dbReference>
<feature type="domain" description="Methyltransferase type 12" evidence="1">
    <location>
        <begin position="67"/>
        <end position="157"/>
    </location>
</feature>
<reference evidence="2 4" key="1">
    <citation type="journal article" date="2016" name="Front. Microbiol.">
        <title>Genome Sequence of the Piezophilic, Mesophilic Sulfate-Reducing Bacterium Desulfovibrio indicus J2T.</title>
        <authorList>
            <person name="Cao J."/>
            <person name="Maignien L."/>
            <person name="Shao Z."/>
            <person name="Alain K."/>
            <person name="Jebbar M."/>
        </authorList>
    </citation>
    <scope>NUCLEOTIDE SEQUENCE [LARGE SCALE GENOMIC DNA]</scope>
    <source>
        <strain evidence="2 4">J2</strain>
    </source>
</reference>
<dbReference type="InterPro" id="IPR029063">
    <property type="entry name" value="SAM-dependent_MTases_sf"/>
</dbReference>
<dbReference type="OrthoDB" id="9784101at2"/>
<evidence type="ECO:0000313" key="5">
    <source>
        <dbReference type="Proteomes" id="UP000295506"/>
    </source>
</evidence>
<protein>
    <submittedName>
        <fullName evidence="3">Ubiquinone/menaquinone biosynthesis C-methylase UbiE</fullName>
    </submittedName>
</protein>
<name>A0A126QNU6_9BACT</name>
<proteinExistence type="predicted"/>
<evidence type="ECO:0000313" key="4">
    <source>
        <dbReference type="Proteomes" id="UP000055611"/>
    </source>
</evidence>
<dbReference type="KEGG" id="dej:AWY79_10400"/>
<keyword evidence="4" id="KW-1185">Reference proteome</keyword>
<dbReference type="EMBL" id="CP014206">
    <property type="protein sequence ID" value="AMK11497.1"/>
    <property type="molecule type" value="Genomic_DNA"/>
</dbReference>
<dbReference type="RefSeq" id="WP_066803307.1">
    <property type="nucleotide sequence ID" value="NZ_CP014206.1"/>
</dbReference>
<dbReference type="CDD" id="cd02440">
    <property type="entry name" value="AdoMet_MTases"/>
    <property type="match status" value="1"/>
</dbReference>
<evidence type="ECO:0000313" key="2">
    <source>
        <dbReference type="EMBL" id="AMK11497.1"/>
    </source>
</evidence>
<dbReference type="Pfam" id="PF08242">
    <property type="entry name" value="Methyltransf_12"/>
    <property type="match status" value="1"/>
</dbReference>
<dbReference type="AlphaFoldDB" id="A0A126QNU6"/>
<evidence type="ECO:0000313" key="3">
    <source>
        <dbReference type="EMBL" id="TDT89897.1"/>
    </source>
</evidence>
<dbReference type="PANTHER" id="PTHR43861:SF1">
    <property type="entry name" value="TRANS-ACONITATE 2-METHYLTRANSFERASE"/>
    <property type="match status" value="1"/>
</dbReference>
<organism evidence="3 5">
    <name type="scientific">Pseudodesulfovibrio indicus</name>
    <dbReference type="NCBI Taxonomy" id="1716143"/>
    <lineage>
        <taxon>Bacteria</taxon>
        <taxon>Pseudomonadati</taxon>
        <taxon>Thermodesulfobacteriota</taxon>
        <taxon>Desulfovibrionia</taxon>
        <taxon>Desulfovibrionales</taxon>
        <taxon>Desulfovibrionaceae</taxon>
    </lineage>
</organism>
<dbReference type="Gene3D" id="3.40.50.150">
    <property type="entry name" value="Vaccinia Virus protein VP39"/>
    <property type="match status" value="1"/>
</dbReference>
<dbReference type="EMBL" id="SOBK01000003">
    <property type="protein sequence ID" value="TDT89897.1"/>
    <property type="molecule type" value="Genomic_DNA"/>
</dbReference>
<evidence type="ECO:0000259" key="1">
    <source>
        <dbReference type="Pfam" id="PF08242"/>
    </source>
</evidence>
<keyword evidence="3" id="KW-0830">Ubiquinone</keyword>
<gene>
    <name evidence="2" type="ORF">AWY79_10400</name>
    <name evidence="3" type="ORF">EDC59_103195</name>
</gene>
<dbReference type="Proteomes" id="UP000295506">
    <property type="component" value="Unassembled WGS sequence"/>
</dbReference>
<accession>A0A126QNU6</accession>